<sequence length="449" mass="50220">MKIERPLWATGTILSPQQFQQQARWEAYANESIARLGLAHPWGVLTAVFDQHTLALGQLKADHLCVRFADGSLIDTDQADHLPPVLELAAVLPTDAQQVTVLLALPHTYANGGNCLKPDERADRPVRYQQEWVPVQDEFSDRSESMAVARYAISLRFDSMENGQYLTCPVARLLRDAQGKWIVDEQFVPPLLRLSAHAGSIARLDRLLTQLRAKQARLMAMRRESNERMADFAVADVSLFWLLNALNSYEPILSDFKAHSDVHPELFYREAARLAGSLLTFSLDHNASVIPRYQHDNLTAVFPPLFDLLSQLLEISLPSRMVTIELKKPSEQQWIATLHDARLCEAADFYLSVRSSIPAHQLYTRFPLLCKAGAPDEVDRMISRALTGIPLVALSHVPAAVPLRLENQYFALDLTHPEGKAMLAAGSCAFYVPGVLGDIQLELFAVLRT</sequence>
<dbReference type="NCBIfam" id="TIGR03353">
    <property type="entry name" value="VI_chp_4"/>
    <property type="match status" value="1"/>
</dbReference>
<dbReference type="RefSeq" id="WP_036779186.1">
    <property type="nucleotide sequence ID" value="NZ_CAWLTM010000082.1"/>
</dbReference>
<evidence type="ECO:0000313" key="1">
    <source>
        <dbReference type="EMBL" id="EYU15034.1"/>
    </source>
</evidence>
<reference evidence="1 2" key="1">
    <citation type="submission" date="2014-03" db="EMBL/GenBank/DDBJ databases">
        <title>Draft Genome of Photorhabdus luminescens BA1, an Egyptian Isolate.</title>
        <authorList>
            <person name="Ghazal S."/>
            <person name="Hurst S.G.IV."/>
            <person name="Morris K."/>
            <person name="Thomas K."/>
            <person name="Tisa L.S."/>
        </authorList>
    </citation>
    <scope>NUCLEOTIDE SEQUENCE [LARGE SCALE GENOMIC DNA]</scope>
    <source>
        <strain evidence="1 2">BA1</strain>
    </source>
</reference>
<gene>
    <name evidence="1" type="ORF">BA1DRAFT_02399</name>
</gene>
<dbReference type="InterPro" id="IPR010263">
    <property type="entry name" value="T6SS_TssK"/>
</dbReference>
<dbReference type="PANTHER" id="PTHR35566">
    <property type="entry name" value="BLR3599 PROTEIN"/>
    <property type="match status" value="1"/>
</dbReference>
<name>A0A022PHM5_9GAMM</name>
<evidence type="ECO:0000313" key="2">
    <source>
        <dbReference type="Proteomes" id="UP000023464"/>
    </source>
</evidence>
<dbReference type="AlphaFoldDB" id="A0A022PHM5"/>
<keyword evidence="2" id="KW-1185">Reference proteome</keyword>
<organism evidence="1 2">
    <name type="scientific">Photorhabdus aegyptia</name>
    <dbReference type="NCBI Taxonomy" id="2805098"/>
    <lineage>
        <taxon>Bacteria</taxon>
        <taxon>Pseudomonadati</taxon>
        <taxon>Pseudomonadota</taxon>
        <taxon>Gammaproteobacteria</taxon>
        <taxon>Enterobacterales</taxon>
        <taxon>Morganellaceae</taxon>
        <taxon>Photorhabdus</taxon>
    </lineage>
</organism>
<dbReference type="PATRIC" id="fig|1393736.3.peg.2444"/>
<accession>A0A022PHM5</accession>
<dbReference type="PANTHER" id="PTHR35566:SF1">
    <property type="entry name" value="TYPE VI SECRETION SYSTEM BASEPLATE COMPONENT TSSK1"/>
    <property type="match status" value="1"/>
</dbReference>
<dbReference type="EMBL" id="JFGV01000033">
    <property type="protein sequence ID" value="EYU15034.1"/>
    <property type="molecule type" value="Genomic_DNA"/>
</dbReference>
<comment type="caution">
    <text evidence="1">The sequence shown here is derived from an EMBL/GenBank/DDBJ whole genome shotgun (WGS) entry which is preliminary data.</text>
</comment>
<dbReference type="Proteomes" id="UP000023464">
    <property type="component" value="Unassembled WGS sequence"/>
</dbReference>
<dbReference type="Pfam" id="PF05936">
    <property type="entry name" value="T6SS_VasE"/>
    <property type="match status" value="1"/>
</dbReference>
<proteinExistence type="predicted"/>
<protein>
    <submittedName>
        <fullName evidence="1">Type VI secretion protein, VC_A0114 family</fullName>
    </submittedName>
</protein>